<dbReference type="Proteomes" id="UP000267027">
    <property type="component" value="Unassembled WGS sequence"/>
</dbReference>
<dbReference type="GO" id="GO:0016597">
    <property type="term" value="F:amino acid binding"/>
    <property type="evidence" value="ECO:0007669"/>
    <property type="project" value="TreeGrafter"/>
</dbReference>
<sequence length="305" mass="33722">MDFSHAFVATVPNTLTFANKKTIFDTSPLRKQSEGIIETLREAGLVVNEHCLDDGAPVSALLIGDAAVSICGTTFLCRPRNPGISHIELRCILSAYCCSIEECPDVVDGKTVVLDGGDVFFTGREIFVGVRKHGTNFEGAKAVARVFCDHVVIPIHMSDKAQCLKYYVAVVAPDILAIGTSREGQHILKVIEMEATLRYKIIPVEDDQGVNCILVNERLIFLRSKTAAKFIALQSNLLELWTLDVADLLRVLWLYHLPHIISNVLGDLVKHSQTLLVQLQFGLPLARHCLLTKAMNTTKIFNTQQ</sequence>
<dbReference type="STRING" id="334426.A0A0R3PS02"/>
<evidence type="ECO:0000256" key="2">
    <source>
        <dbReference type="ARBA" id="ARBA00022801"/>
    </source>
</evidence>
<proteinExistence type="inferred from homology"/>
<evidence type="ECO:0000313" key="4">
    <source>
        <dbReference type="Proteomes" id="UP000267027"/>
    </source>
</evidence>
<organism evidence="5">
    <name type="scientific">Angiostrongylus costaricensis</name>
    <name type="common">Nematode worm</name>
    <dbReference type="NCBI Taxonomy" id="334426"/>
    <lineage>
        <taxon>Eukaryota</taxon>
        <taxon>Metazoa</taxon>
        <taxon>Ecdysozoa</taxon>
        <taxon>Nematoda</taxon>
        <taxon>Chromadorea</taxon>
        <taxon>Rhabditida</taxon>
        <taxon>Rhabditina</taxon>
        <taxon>Rhabditomorpha</taxon>
        <taxon>Strongyloidea</taxon>
        <taxon>Metastrongylidae</taxon>
        <taxon>Angiostrongylus</taxon>
    </lineage>
</organism>
<accession>A0A0R3PS02</accession>
<dbReference type="GO" id="GO:0016403">
    <property type="term" value="F:dimethylargininase activity"/>
    <property type="evidence" value="ECO:0007669"/>
    <property type="project" value="TreeGrafter"/>
</dbReference>
<reference evidence="3 4" key="2">
    <citation type="submission" date="2018-11" db="EMBL/GenBank/DDBJ databases">
        <authorList>
            <consortium name="Pathogen Informatics"/>
        </authorList>
    </citation>
    <scope>NUCLEOTIDE SEQUENCE [LARGE SCALE GENOMIC DNA]</scope>
    <source>
        <strain evidence="3 4">Costa Rica</strain>
    </source>
</reference>
<dbReference type="GO" id="GO:0000052">
    <property type="term" value="P:citrulline metabolic process"/>
    <property type="evidence" value="ECO:0007669"/>
    <property type="project" value="TreeGrafter"/>
</dbReference>
<reference evidence="5" key="1">
    <citation type="submission" date="2017-02" db="UniProtKB">
        <authorList>
            <consortium name="WormBaseParasite"/>
        </authorList>
    </citation>
    <scope>IDENTIFICATION</scope>
</reference>
<name>A0A0R3PS02_ANGCS</name>
<keyword evidence="4" id="KW-1185">Reference proteome</keyword>
<dbReference type="Gene3D" id="3.75.10.10">
    <property type="entry name" value="L-arginine/glycine Amidinotransferase, Chain A"/>
    <property type="match status" value="1"/>
</dbReference>
<dbReference type="WBParaSite" id="ACOC_0000835101-mRNA-1">
    <property type="protein sequence ID" value="ACOC_0000835101-mRNA-1"/>
    <property type="gene ID" value="ACOC_0000835101"/>
</dbReference>
<dbReference type="InterPro" id="IPR033199">
    <property type="entry name" value="DDAH-like"/>
</dbReference>
<dbReference type="GO" id="GO:0045429">
    <property type="term" value="P:positive regulation of nitric oxide biosynthetic process"/>
    <property type="evidence" value="ECO:0007669"/>
    <property type="project" value="TreeGrafter"/>
</dbReference>
<dbReference type="GO" id="GO:0006525">
    <property type="term" value="P:arginine metabolic process"/>
    <property type="evidence" value="ECO:0007669"/>
    <property type="project" value="TreeGrafter"/>
</dbReference>
<protein>
    <submittedName>
        <fullName evidence="5">Dimethylargininase</fullName>
    </submittedName>
</protein>
<evidence type="ECO:0000256" key="1">
    <source>
        <dbReference type="ARBA" id="ARBA00008532"/>
    </source>
</evidence>
<gene>
    <name evidence="3" type="ORF">ACOC_LOCUS8352</name>
</gene>
<evidence type="ECO:0000313" key="3">
    <source>
        <dbReference type="EMBL" id="VDM59937.1"/>
    </source>
</evidence>
<dbReference type="OMA" id="SHIELRC"/>
<dbReference type="OrthoDB" id="10016839at2759"/>
<dbReference type="PANTHER" id="PTHR12737">
    <property type="entry name" value="DIMETHYLARGININE DIMETHYLAMINOHYDROLASE"/>
    <property type="match status" value="1"/>
</dbReference>
<dbReference type="PANTHER" id="PTHR12737:SF9">
    <property type="entry name" value="DIMETHYLARGININASE"/>
    <property type="match status" value="1"/>
</dbReference>
<dbReference type="AlphaFoldDB" id="A0A0R3PS02"/>
<comment type="similarity">
    <text evidence="1">Belongs to the DDAH family.</text>
</comment>
<evidence type="ECO:0000313" key="5">
    <source>
        <dbReference type="WBParaSite" id="ACOC_0000835101-mRNA-1"/>
    </source>
</evidence>
<dbReference type="SUPFAM" id="SSF55909">
    <property type="entry name" value="Pentein"/>
    <property type="match status" value="1"/>
</dbReference>
<keyword evidence="2" id="KW-0378">Hydrolase</keyword>
<dbReference type="EMBL" id="UYYA01004146">
    <property type="protein sequence ID" value="VDM59937.1"/>
    <property type="molecule type" value="Genomic_DNA"/>
</dbReference>